<name>A0A8H4W3M3_9HELO</name>
<dbReference type="InterPro" id="IPR056632">
    <property type="entry name" value="DUF7730"/>
</dbReference>
<organism evidence="4 5">
    <name type="scientific">Cudoniella acicularis</name>
    <dbReference type="NCBI Taxonomy" id="354080"/>
    <lineage>
        <taxon>Eukaryota</taxon>
        <taxon>Fungi</taxon>
        <taxon>Dikarya</taxon>
        <taxon>Ascomycota</taxon>
        <taxon>Pezizomycotina</taxon>
        <taxon>Leotiomycetes</taxon>
        <taxon>Helotiales</taxon>
        <taxon>Tricladiaceae</taxon>
        <taxon>Cudoniella</taxon>
    </lineage>
</organism>
<accession>A0A8H4W3M3</accession>
<evidence type="ECO:0000259" key="3">
    <source>
        <dbReference type="Pfam" id="PF24864"/>
    </source>
</evidence>
<dbReference type="PANTHER" id="PTHR38790">
    <property type="entry name" value="2EXR DOMAIN-CONTAINING PROTEIN-RELATED"/>
    <property type="match status" value="1"/>
</dbReference>
<feature type="region of interest" description="Disordered" evidence="1">
    <location>
        <begin position="1"/>
        <end position="26"/>
    </location>
</feature>
<sequence>MKKSPDIRPDFKLCRPDPSFPSDGPQLKRPSYTRMAVYYVMFYGIFIPLVSPILLVAGINSFIEQKRRDREHDKDPQTILCRERRRKEERREKLFRKRRVAHKPRSLPKRRLRSLSLLQEGRGSLLSKFKPKTLKDTVVKPSFLLAKLPPDVRTQIWEYVLGGYAISLYRGPGRLYHLLHDDEDDDDDLKEQEQDLKQPDFSRKVGKTNLLALAKVCRQVYIEAISILYTKNTFLLYQNDTLFDLKNTTLPFRFSSIRSLKLHWQFRNQETFERDISGTLSRHVSTPWDVQTWKSACTILSQLPALENLSVNIQGPFLFSQNVDDMLEELRVVNNVKGEFRVKAPWSRIVHLARDDGMDWRLEHKGFPFRVRRPEVVFPDLDEGVWLFGEDALGPSGEEPYSYSRDLEGYLYML</sequence>
<feature type="transmembrane region" description="Helical" evidence="2">
    <location>
        <begin position="36"/>
        <end position="59"/>
    </location>
</feature>
<dbReference type="Proteomes" id="UP000566819">
    <property type="component" value="Unassembled WGS sequence"/>
</dbReference>
<dbReference type="AlphaFoldDB" id="A0A8H4W3M3"/>
<proteinExistence type="predicted"/>
<feature type="compositionally biased region" description="Basic and acidic residues" evidence="1">
    <location>
        <begin position="1"/>
        <end position="15"/>
    </location>
</feature>
<keyword evidence="2" id="KW-0472">Membrane</keyword>
<evidence type="ECO:0000313" key="5">
    <source>
        <dbReference type="Proteomes" id="UP000566819"/>
    </source>
</evidence>
<dbReference type="OrthoDB" id="4757095at2759"/>
<gene>
    <name evidence="4" type="ORF">G7Y89_g5629</name>
</gene>
<feature type="domain" description="DUF7730" evidence="3">
    <location>
        <begin position="142"/>
        <end position="349"/>
    </location>
</feature>
<keyword evidence="2" id="KW-0812">Transmembrane</keyword>
<reference evidence="4 5" key="1">
    <citation type="submission" date="2020-03" db="EMBL/GenBank/DDBJ databases">
        <title>Draft Genome Sequence of Cudoniella acicularis.</title>
        <authorList>
            <person name="Buettner E."/>
            <person name="Kellner H."/>
        </authorList>
    </citation>
    <scope>NUCLEOTIDE SEQUENCE [LARGE SCALE GENOMIC DNA]</scope>
    <source>
        <strain evidence="4 5">DSM 108380</strain>
    </source>
</reference>
<dbReference type="Pfam" id="PF24864">
    <property type="entry name" value="DUF7730"/>
    <property type="match status" value="1"/>
</dbReference>
<evidence type="ECO:0000256" key="2">
    <source>
        <dbReference type="SAM" id="Phobius"/>
    </source>
</evidence>
<evidence type="ECO:0000313" key="4">
    <source>
        <dbReference type="EMBL" id="KAF4632502.1"/>
    </source>
</evidence>
<evidence type="ECO:0000256" key="1">
    <source>
        <dbReference type="SAM" id="MobiDB-lite"/>
    </source>
</evidence>
<keyword evidence="5" id="KW-1185">Reference proteome</keyword>
<dbReference type="EMBL" id="JAAMPI010000342">
    <property type="protein sequence ID" value="KAF4632502.1"/>
    <property type="molecule type" value="Genomic_DNA"/>
</dbReference>
<keyword evidence="2" id="KW-1133">Transmembrane helix</keyword>
<comment type="caution">
    <text evidence="4">The sequence shown here is derived from an EMBL/GenBank/DDBJ whole genome shotgun (WGS) entry which is preliminary data.</text>
</comment>
<protein>
    <recommendedName>
        <fullName evidence="3">DUF7730 domain-containing protein</fullName>
    </recommendedName>
</protein>